<evidence type="ECO:0000256" key="3">
    <source>
        <dbReference type="ARBA" id="ARBA00022989"/>
    </source>
</evidence>
<evidence type="ECO:0000256" key="6">
    <source>
        <dbReference type="ARBA" id="ARBA00040302"/>
    </source>
</evidence>
<feature type="transmembrane region" description="Helical" evidence="8">
    <location>
        <begin position="270"/>
        <end position="288"/>
    </location>
</feature>
<dbReference type="CDD" id="cd17338">
    <property type="entry name" value="MFS_unc93_like"/>
    <property type="match status" value="1"/>
</dbReference>
<comment type="caution">
    <text evidence="9">The sequence shown here is derived from an EMBL/GenBank/DDBJ whole genome shotgun (WGS) entry which is preliminary data.</text>
</comment>
<dbReference type="PANTHER" id="PTHR23294:SF0">
    <property type="entry name" value="UNC93-LIKE PROTEIN MFSD11"/>
    <property type="match status" value="1"/>
</dbReference>
<dbReference type="Proteomes" id="UP001344447">
    <property type="component" value="Unassembled WGS sequence"/>
</dbReference>
<dbReference type="EMBL" id="JAVFKY010000001">
    <property type="protein sequence ID" value="KAK5583580.1"/>
    <property type="molecule type" value="Genomic_DNA"/>
</dbReference>
<feature type="transmembrane region" description="Helical" evidence="8">
    <location>
        <begin position="390"/>
        <end position="411"/>
    </location>
</feature>
<name>A0AAN7Z3X2_9MYCE</name>
<evidence type="ECO:0000256" key="5">
    <source>
        <dbReference type="ARBA" id="ARBA00023180"/>
    </source>
</evidence>
<dbReference type="SUPFAM" id="SSF103473">
    <property type="entry name" value="MFS general substrate transporter"/>
    <property type="match status" value="1"/>
</dbReference>
<evidence type="ECO:0000256" key="4">
    <source>
        <dbReference type="ARBA" id="ARBA00023136"/>
    </source>
</evidence>
<dbReference type="PROSITE" id="PS00216">
    <property type="entry name" value="SUGAR_TRANSPORT_1"/>
    <property type="match status" value="1"/>
</dbReference>
<feature type="transmembrane region" description="Helical" evidence="8">
    <location>
        <begin position="117"/>
        <end position="135"/>
    </location>
</feature>
<feature type="transmembrane region" description="Helical" evidence="8">
    <location>
        <begin position="147"/>
        <end position="166"/>
    </location>
</feature>
<feature type="transmembrane region" description="Helical" evidence="8">
    <location>
        <begin position="332"/>
        <end position="353"/>
    </location>
</feature>
<sequence>MKPINEGRGEGEAQPLISSDYQYSKPTLRNGSRYNIVILGLGFCILFSAFSPTQELQTTVNQNLGSDSLAVLYAFLSITNFISPFVILKLGERLSLIVGTLTYSAYIAANIKVITPTLYGASVLLGIGGAILWTAQGSFVIQCSTESTIGANTGLFFALFQVNQIVGNLGTAALIDKAGLANETLFLIFLGVSLLSIFAFAALGKPVKVNDKGQIVEKENQTMSIKDRLLSTIVLFKDRPIQLLVAPLLYSGISQSFFFGVFPKLLGKEWIGYVMTVFGFCDAAGSMIMGKLSDIFGRKILVVLSTLFCISGTVLCYLLDRLIDDQSQRIPYYFIVAALLGLADAGFNTQLYALIGVIYPKKGEAAAGVFKFVQSTATAAAFVYGPYATLFDNVIVVGSLVILSCVLFMFADNFSKRSSIDELTV</sequence>
<dbReference type="Pfam" id="PF05978">
    <property type="entry name" value="UNC-93"/>
    <property type="match status" value="1"/>
</dbReference>
<dbReference type="InterPro" id="IPR044771">
    <property type="entry name" value="UN933_plant"/>
</dbReference>
<gene>
    <name evidence="9" type="ORF">RB653_005177</name>
</gene>
<dbReference type="InterPro" id="IPR051617">
    <property type="entry name" value="UNC-93-like_regulator"/>
</dbReference>
<feature type="transmembrane region" description="Helical" evidence="8">
    <location>
        <begin position="70"/>
        <end position="87"/>
    </location>
</feature>
<keyword evidence="2 8" id="KW-0812">Transmembrane</keyword>
<feature type="transmembrane region" description="Helical" evidence="8">
    <location>
        <begin position="34"/>
        <end position="50"/>
    </location>
</feature>
<feature type="transmembrane region" description="Helical" evidence="8">
    <location>
        <begin position="300"/>
        <end position="320"/>
    </location>
</feature>
<dbReference type="InterPro" id="IPR036259">
    <property type="entry name" value="MFS_trans_sf"/>
</dbReference>
<dbReference type="AlphaFoldDB" id="A0AAN7Z3X2"/>
<evidence type="ECO:0000256" key="2">
    <source>
        <dbReference type="ARBA" id="ARBA00022692"/>
    </source>
</evidence>
<evidence type="ECO:0000313" key="9">
    <source>
        <dbReference type="EMBL" id="KAK5583580.1"/>
    </source>
</evidence>
<dbReference type="InterPro" id="IPR005829">
    <property type="entry name" value="Sugar_transporter_CS"/>
</dbReference>
<keyword evidence="3 8" id="KW-1133">Transmembrane helix</keyword>
<evidence type="ECO:0000256" key="8">
    <source>
        <dbReference type="SAM" id="Phobius"/>
    </source>
</evidence>
<dbReference type="PANTHER" id="PTHR23294">
    <property type="entry name" value="ET TRANSLATION PRODUCT-RELATED"/>
    <property type="match status" value="1"/>
</dbReference>
<reference evidence="9 10" key="1">
    <citation type="submission" date="2023-11" db="EMBL/GenBank/DDBJ databases">
        <title>Dfirmibasis_genome.</title>
        <authorList>
            <person name="Edelbroek B."/>
            <person name="Kjellin J."/>
            <person name="Jerlstrom-Hultqvist J."/>
            <person name="Soderbom F."/>
        </authorList>
    </citation>
    <scope>NUCLEOTIDE SEQUENCE [LARGE SCALE GENOMIC DNA]</scope>
    <source>
        <strain evidence="9 10">TNS-C-14</strain>
    </source>
</reference>
<evidence type="ECO:0000256" key="1">
    <source>
        <dbReference type="ARBA" id="ARBA00004141"/>
    </source>
</evidence>
<evidence type="ECO:0000256" key="7">
    <source>
        <dbReference type="ARBA" id="ARBA00041910"/>
    </source>
</evidence>
<keyword evidence="4 8" id="KW-0472">Membrane</keyword>
<keyword evidence="5" id="KW-0325">Glycoprotein</keyword>
<keyword evidence="10" id="KW-1185">Reference proteome</keyword>
<feature type="transmembrane region" description="Helical" evidence="8">
    <location>
        <begin position="241"/>
        <end position="258"/>
    </location>
</feature>
<evidence type="ECO:0000313" key="10">
    <source>
        <dbReference type="Proteomes" id="UP001344447"/>
    </source>
</evidence>
<comment type="subcellular location">
    <subcellularLocation>
        <location evidence="1">Membrane</location>
        <topology evidence="1">Multi-pass membrane protein</topology>
    </subcellularLocation>
</comment>
<accession>A0AAN7Z3X2</accession>
<dbReference type="GO" id="GO:0055075">
    <property type="term" value="P:potassium ion homeostasis"/>
    <property type="evidence" value="ECO:0007669"/>
    <property type="project" value="InterPro"/>
</dbReference>
<dbReference type="GO" id="GO:0016020">
    <property type="term" value="C:membrane"/>
    <property type="evidence" value="ECO:0007669"/>
    <property type="project" value="UniProtKB-SubCell"/>
</dbReference>
<dbReference type="InterPro" id="IPR010291">
    <property type="entry name" value="Ion_channel_UNC-93"/>
</dbReference>
<dbReference type="Gene3D" id="1.20.1250.20">
    <property type="entry name" value="MFS general substrate transporter like domains"/>
    <property type="match status" value="2"/>
</dbReference>
<protein>
    <recommendedName>
        <fullName evidence="6">UNC93-like protein MFSD11</fullName>
    </recommendedName>
    <alternativeName>
        <fullName evidence="7">Major facilitator superfamily domain-containing protein 11</fullName>
    </alternativeName>
</protein>
<proteinExistence type="predicted"/>
<dbReference type="GO" id="GO:0022857">
    <property type="term" value="F:transmembrane transporter activity"/>
    <property type="evidence" value="ECO:0007669"/>
    <property type="project" value="InterPro"/>
</dbReference>
<feature type="transmembrane region" description="Helical" evidence="8">
    <location>
        <begin position="186"/>
        <end position="204"/>
    </location>
</feature>
<organism evidence="9 10">
    <name type="scientific">Dictyostelium firmibasis</name>
    <dbReference type="NCBI Taxonomy" id="79012"/>
    <lineage>
        <taxon>Eukaryota</taxon>
        <taxon>Amoebozoa</taxon>
        <taxon>Evosea</taxon>
        <taxon>Eumycetozoa</taxon>
        <taxon>Dictyostelia</taxon>
        <taxon>Dictyosteliales</taxon>
        <taxon>Dictyosteliaceae</taxon>
        <taxon>Dictyostelium</taxon>
    </lineage>
</organism>